<reference evidence="7" key="1">
    <citation type="journal article" date="2012" name="Appl. Microbiol. Biotechnol.">
        <title>The complete genome sequence of Pantoea ananatis AJ13355, an organism with great biotechnological potential.</title>
        <authorList>
            <person name="Hara Y."/>
            <person name="Kadotani N."/>
            <person name="Izui H."/>
            <person name="Katashkina J.I."/>
            <person name="Kuvaeva T.M."/>
            <person name="Andreeva I.G."/>
            <person name="Golubeva L.I."/>
            <person name="Malko D.B."/>
            <person name="Makeev V.J."/>
            <person name="Mashko S.V."/>
            <person name="Kozlov Y.I."/>
        </authorList>
    </citation>
    <scope>NUCLEOTIDE SEQUENCE [LARGE SCALE GENOMIC DNA]</scope>
    <source>
        <strain evidence="7">AJ13355</strain>
    </source>
</reference>
<dbReference type="Proteomes" id="UP000006690">
    <property type="component" value="Chromosome"/>
</dbReference>
<dbReference type="SUPFAM" id="SSF48498">
    <property type="entry name" value="Tetracyclin repressor-like, C-terminal domain"/>
    <property type="match status" value="1"/>
</dbReference>
<dbReference type="KEGG" id="paj:PAJ_1083"/>
<dbReference type="InterPro" id="IPR036271">
    <property type="entry name" value="Tet_transcr_reg_TetR-rel_C_sf"/>
</dbReference>
<evidence type="ECO:0000256" key="2">
    <source>
        <dbReference type="ARBA" id="ARBA00023125"/>
    </source>
</evidence>
<protein>
    <submittedName>
        <fullName evidence="6">HTH-type transcriptional regulator YdhM</fullName>
    </submittedName>
</protein>
<dbReference type="AlphaFoldDB" id="A0A0H3KVT4"/>
<dbReference type="OrthoDB" id="4541465at2"/>
<name>A0A0H3KVT4_PANAA</name>
<dbReference type="HOGENOM" id="CLU_069356_28_1_6"/>
<feature type="domain" description="HTH tetR-type" evidence="5">
    <location>
        <begin position="8"/>
        <end position="68"/>
    </location>
</feature>
<evidence type="ECO:0000313" key="6">
    <source>
        <dbReference type="EMBL" id="BAK11163.1"/>
    </source>
</evidence>
<accession>A0A0H3KVT4</accession>
<gene>
    <name evidence="6" type="primary">ydhM</name>
    <name evidence="6" type="ordered locus">PAJ_1083</name>
</gene>
<dbReference type="PANTHER" id="PTHR47506:SF6">
    <property type="entry name" value="HTH-TYPE TRANSCRIPTIONAL REPRESSOR NEMR"/>
    <property type="match status" value="1"/>
</dbReference>
<dbReference type="PANTHER" id="PTHR47506">
    <property type="entry name" value="TRANSCRIPTIONAL REGULATORY PROTEIN"/>
    <property type="match status" value="1"/>
</dbReference>
<evidence type="ECO:0000256" key="4">
    <source>
        <dbReference type="PROSITE-ProRule" id="PRU00335"/>
    </source>
</evidence>
<dbReference type="InterPro" id="IPR009057">
    <property type="entry name" value="Homeodomain-like_sf"/>
</dbReference>
<keyword evidence="2 4" id="KW-0238">DNA-binding</keyword>
<evidence type="ECO:0000313" key="7">
    <source>
        <dbReference type="Proteomes" id="UP000006690"/>
    </source>
</evidence>
<dbReference type="Pfam" id="PF16925">
    <property type="entry name" value="TetR_C_13"/>
    <property type="match status" value="1"/>
</dbReference>
<keyword evidence="3" id="KW-0804">Transcription</keyword>
<proteinExistence type="predicted"/>
<sequence>MNKMPQRHETREHLLITGEKLCLQRGFTAMGLSQLLTQAAIPKGSFYYYFPSKEAFGVALLERYFVRYLHEVEQQLSQPAGTVRERLLDHFRHALAVFEQQGHIVGCLSVKLSAEVCDLSEPMRGALQHGASHVIATYSRALTTAQQEEGLILPHPPEQLAELLYVLWLGASLQSKLSRKAQPLRLAFITIEQWLKAPLV</sequence>
<dbReference type="PATRIC" id="fig|932677.3.peg.1243"/>
<dbReference type="InterPro" id="IPR011075">
    <property type="entry name" value="TetR_C"/>
</dbReference>
<dbReference type="Gene3D" id="1.10.357.10">
    <property type="entry name" value="Tetracycline Repressor, domain 2"/>
    <property type="match status" value="1"/>
</dbReference>
<dbReference type="GO" id="GO:0003677">
    <property type="term" value="F:DNA binding"/>
    <property type="evidence" value="ECO:0007669"/>
    <property type="project" value="UniProtKB-UniRule"/>
</dbReference>
<keyword evidence="1" id="KW-0805">Transcription regulation</keyword>
<dbReference type="Pfam" id="PF00440">
    <property type="entry name" value="TetR_N"/>
    <property type="match status" value="1"/>
</dbReference>
<dbReference type="PROSITE" id="PS50977">
    <property type="entry name" value="HTH_TETR_2"/>
    <property type="match status" value="1"/>
</dbReference>
<dbReference type="EMBL" id="AP012032">
    <property type="protein sequence ID" value="BAK11163.1"/>
    <property type="molecule type" value="Genomic_DNA"/>
</dbReference>
<dbReference type="InterPro" id="IPR001647">
    <property type="entry name" value="HTH_TetR"/>
</dbReference>
<feature type="DNA-binding region" description="H-T-H motif" evidence="4">
    <location>
        <begin position="31"/>
        <end position="50"/>
    </location>
</feature>
<evidence type="ECO:0000259" key="5">
    <source>
        <dbReference type="PROSITE" id="PS50977"/>
    </source>
</evidence>
<organism evidence="6 7">
    <name type="scientific">Pantoea ananatis (strain AJ13355)</name>
    <dbReference type="NCBI Taxonomy" id="932677"/>
    <lineage>
        <taxon>Bacteria</taxon>
        <taxon>Pseudomonadati</taxon>
        <taxon>Pseudomonadota</taxon>
        <taxon>Gammaproteobacteria</taxon>
        <taxon>Enterobacterales</taxon>
        <taxon>Erwiniaceae</taxon>
        <taxon>Pantoea</taxon>
    </lineage>
</organism>
<dbReference type="SUPFAM" id="SSF46689">
    <property type="entry name" value="Homeodomain-like"/>
    <property type="match status" value="1"/>
</dbReference>
<dbReference type="eggNOG" id="COG1309">
    <property type="taxonomic scope" value="Bacteria"/>
</dbReference>
<evidence type="ECO:0000256" key="1">
    <source>
        <dbReference type="ARBA" id="ARBA00023015"/>
    </source>
</evidence>
<dbReference type="RefSeq" id="WP_013025614.1">
    <property type="nucleotide sequence ID" value="NC_017531.2"/>
</dbReference>
<evidence type="ECO:0000256" key="3">
    <source>
        <dbReference type="ARBA" id="ARBA00023163"/>
    </source>
</evidence>